<comment type="caution">
    <text evidence="1">The sequence shown here is derived from an EMBL/GenBank/DDBJ whole genome shotgun (WGS) entry which is preliminary data.</text>
</comment>
<organism evidence="1 2">
    <name type="scientific">Tritrichomonas foetus</name>
    <dbReference type="NCBI Taxonomy" id="1144522"/>
    <lineage>
        <taxon>Eukaryota</taxon>
        <taxon>Metamonada</taxon>
        <taxon>Parabasalia</taxon>
        <taxon>Tritrichomonadida</taxon>
        <taxon>Tritrichomonadidae</taxon>
        <taxon>Tritrichomonas</taxon>
    </lineage>
</organism>
<protein>
    <submittedName>
        <fullName evidence="1">Uncharacterized protein</fullName>
    </submittedName>
</protein>
<name>A0A1J4K4L7_9EUKA</name>
<reference evidence="1" key="1">
    <citation type="submission" date="2016-10" db="EMBL/GenBank/DDBJ databases">
        <authorList>
            <person name="Benchimol M."/>
            <person name="Almeida L.G."/>
            <person name="Vasconcelos A.T."/>
            <person name="Perreira-Neves A."/>
            <person name="Rosa I.A."/>
            <person name="Tasca T."/>
            <person name="Bogo M.R."/>
            <person name="de Souza W."/>
        </authorList>
    </citation>
    <scope>NUCLEOTIDE SEQUENCE [LARGE SCALE GENOMIC DNA]</scope>
    <source>
        <strain evidence="1">K</strain>
    </source>
</reference>
<dbReference type="AlphaFoldDB" id="A0A1J4K4L7"/>
<dbReference type="GeneID" id="94839623"/>
<dbReference type="EMBL" id="MLAK01000746">
    <property type="protein sequence ID" value="OHT05792.1"/>
    <property type="molecule type" value="Genomic_DNA"/>
</dbReference>
<proteinExistence type="predicted"/>
<evidence type="ECO:0000313" key="1">
    <source>
        <dbReference type="EMBL" id="OHT05792.1"/>
    </source>
</evidence>
<dbReference type="VEuPathDB" id="TrichDB:TRFO_26394"/>
<accession>A0A1J4K4L7</accession>
<dbReference type="Proteomes" id="UP000179807">
    <property type="component" value="Unassembled WGS sequence"/>
</dbReference>
<gene>
    <name evidence="1" type="ORF">TRFO_26394</name>
</gene>
<sequence length="410" mass="46677">MNIIDDFSDSTDSEDDEIRKIIKCDKDVPVEFSINSLLQTRKTDSTMNTPIRKIELSDDSSNDDEFKAPMKLPALPEREPSIFDFSQGSKTTRVFEILDAQPISDTPTFPKLSEWQYQTFLYLVDKIIPSNDIIFFSLVQEIIARKSCISGDSLLKFANKFPPHSIDYFHWFEMLRETMFSYKDAVPYLLAIADPEIFKYESEEEAEKAPFDIIVLHVAAILDPIISDNCKYGIALKKLKHILKSYTFPPDKMNNLIDSCFDLAEEEVSDITEISNIFSFISLFPLDGIGCEIVYQICLRLSLHLLGAEYLPDSLNMDLLANSMSQLKSLCNDSLKNNELRRASAAMALTEKTLVAAMKLKKVSKNNLMTFAKCMKFSINSSDPGVLTTLKEQIHVTRTQYESFIQANFL</sequence>
<keyword evidence="2" id="KW-1185">Reference proteome</keyword>
<dbReference type="OrthoDB" id="10572448at2759"/>
<dbReference type="RefSeq" id="XP_068358928.1">
    <property type="nucleotide sequence ID" value="XM_068504919.1"/>
</dbReference>
<evidence type="ECO:0000313" key="2">
    <source>
        <dbReference type="Proteomes" id="UP000179807"/>
    </source>
</evidence>